<name>A0ACA9Q8I9_9GLOM</name>
<proteinExistence type="predicted"/>
<accession>A0ACA9Q8I9</accession>
<gene>
    <name evidence="1" type="ORF">SPELUC_LOCUS13876</name>
</gene>
<dbReference type="Proteomes" id="UP000789366">
    <property type="component" value="Unassembled WGS sequence"/>
</dbReference>
<reference evidence="1" key="1">
    <citation type="submission" date="2021-06" db="EMBL/GenBank/DDBJ databases">
        <authorList>
            <person name="Kallberg Y."/>
            <person name="Tangrot J."/>
            <person name="Rosling A."/>
        </authorList>
    </citation>
    <scope>NUCLEOTIDE SEQUENCE</scope>
    <source>
        <strain evidence="1">28 12/20/2015</strain>
    </source>
</reference>
<evidence type="ECO:0000313" key="1">
    <source>
        <dbReference type="EMBL" id="CAG8741985.1"/>
    </source>
</evidence>
<feature type="non-terminal residue" evidence="1">
    <location>
        <position position="1"/>
    </location>
</feature>
<sequence>LSTNSSFISTSSTFEPTTKTTKIKTHTIRHTKSRLLKGLIDNHLIQDLNPANEIGNTLIFDDWKNAGFQEILGSVLITSKGKVLV</sequence>
<comment type="caution">
    <text evidence="1">The sequence shown here is derived from an EMBL/GenBank/DDBJ whole genome shotgun (WGS) entry which is preliminary data.</text>
</comment>
<dbReference type="EMBL" id="CAJVPW010038334">
    <property type="protein sequence ID" value="CAG8741985.1"/>
    <property type="molecule type" value="Genomic_DNA"/>
</dbReference>
<evidence type="ECO:0000313" key="2">
    <source>
        <dbReference type="Proteomes" id="UP000789366"/>
    </source>
</evidence>
<organism evidence="1 2">
    <name type="scientific">Cetraspora pellucida</name>
    <dbReference type="NCBI Taxonomy" id="1433469"/>
    <lineage>
        <taxon>Eukaryota</taxon>
        <taxon>Fungi</taxon>
        <taxon>Fungi incertae sedis</taxon>
        <taxon>Mucoromycota</taxon>
        <taxon>Glomeromycotina</taxon>
        <taxon>Glomeromycetes</taxon>
        <taxon>Diversisporales</taxon>
        <taxon>Gigasporaceae</taxon>
        <taxon>Cetraspora</taxon>
    </lineage>
</organism>
<protein>
    <submittedName>
        <fullName evidence="1">92_t:CDS:1</fullName>
    </submittedName>
</protein>
<keyword evidence="2" id="KW-1185">Reference proteome</keyword>